<sequence>MKIEEVDKLVEPLGWGRDLCHNGDCFPELNENTLGHEGSYKKFNMTEHGEDGYISYQSLNEIIEAVKKMKGAEMSDKKCPNCGYELDSWNDCVSVNNILECPKCEEHFELKAVTLNEPQLTIPKSIADELDGVFAGIDATDIGYVLDQTGPYGSRAFNDYYFKNKNIIALYLAGKALGVDLVKVVEG</sequence>
<dbReference type="Gene3D" id="2.20.28.160">
    <property type="match status" value="1"/>
</dbReference>
<protein>
    <submittedName>
        <fullName evidence="1">Prophage protein</fullName>
    </submittedName>
</protein>
<proteinExistence type="predicted"/>
<dbReference type="Proteomes" id="UP000192095">
    <property type="component" value="Chromosome"/>
</dbReference>
<reference evidence="1 2" key="1">
    <citation type="journal article" date="2017" name="BMC Genomics">
        <title>Comparative and functional genomics of the Lactococcus lactis taxon; insights into evolution and niche adaptation.</title>
        <authorList>
            <person name="Kelleher P."/>
            <person name="Bottacini F."/>
            <person name="Mahony J."/>
            <person name="Kilcawley K.N."/>
            <person name="van Sinderen D."/>
        </authorList>
    </citation>
    <scope>NUCLEOTIDE SEQUENCE [LARGE SCALE GENOMIC DNA]</scope>
    <source>
        <strain evidence="1 2">UC06</strain>
    </source>
</reference>
<accession>A0A1V0P3I2</accession>
<gene>
    <name evidence="1" type="ORF">LLUC06_1714</name>
</gene>
<organism evidence="1 2">
    <name type="scientific">Lactococcus lactis subsp. lactis</name>
    <name type="common">Streptococcus lactis</name>
    <dbReference type="NCBI Taxonomy" id="1360"/>
    <lineage>
        <taxon>Bacteria</taxon>
        <taxon>Bacillati</taxon>
        <taxon>Bacillota</taxon>
        <taxon>Bacilli</taxon>
        <taxon>Lactobacillales</taxon>
        <taxon>Streptococcaceae</taxon>
        <taxon>Lactococcus</taxon>
    </lineage>
</organism>
<evidence type="ECO:0000313" key="2">
    <source>
        <dbReference type="Proteomes" id="UP000192095"/>
    </source>
</evidence>
<name>A0A1V0P3I2_LACLL</name>
<dbReference type="EMBL" id="CP015902">
    <property type="protein sequence ID" value="ARE21257.1"/>
    <property type="molecule type" value="Genomic_DNA"/>
</dbReference>
<evidence type="ECO:0000313" key="1">
    <source>
        <dbReference type="EMBL" id="ARE21257.1"/>
    </source>
</evidence>
<dbReference type="AlphaFoldDB" id="A0A1V0P3I2"/>